<proteinExistence type="predicted"/>
<evidence type="ECO:0000256" key="1">
    <source>
        <dbReference type="SAM" id="SignalP"/>
    </source>
</evidence>
<feature type="chain" id="PRO_5041906124" description="HMA domain-containing protein" evidence="1">
    <location>
        <begin position="32"/>
        <end position="161"/>
    </location>
</feature>
<keyword evidence="3" id="KW-1185">Reference proteome</keyword>
<evidence type="ECO:0008006" key="4">
    <source>
        <dbReference type="Google" id="ProtNLM"/>
    </source>
</evidence>
<keyword evidence="1" id="KW-0732">Signal</keyword>
<feature type="signal peptide" evidence="1">
    <location>
        <begin position="1"/>
        <end position="31"/>
    </location>
</feature>
<reference evidence="2" key="1">
    <citation type="submission" date="2022-06" db="EMBL/GenBank/DDBJ databases">
        <title>New cyanobacteria of genus Symplocastrum in benthos of Lake Baikal.</title>
        <authorList>
            <person name="Sorokovikova E."/>
            <person name="Tikhonova I."/>
            <person name="Krasnopeev A."/>
            <person name="Evseev P."/>
            <person name="Gladkikh A."/>
            <person name="Belykh O."/>
        </authorList>
    </citation>
    <scope>NUCLEOTIDE SEQUENCE</scope>
    <source>
        <strain evidence="2">BBK-W-15</strain>
    </source>
</reference>
<name>A0AAE3GU35_9CYAN</name>
<accession>A0AAE3GU35</accession>
<dbReference type="RefSeq" id="WP_254013484.1">
    <property type="nucleotide sequence ID" value="NZ_JAMZMM010000234.1"/>
</dbReference>
<evidence type="ECO:0000313" key="2">
    <source>
        <dbReference type="EMBL" id="MCP2730730.1"/>
    </source>
</evidence>
<gene>
    <name evidence="2" type="ORF">NJ959_20075</name>
</gene>
<protein>
    <recommendedName>
        <fullName evidence="4">HMA domain-containing protein</fullName>
    </recommendedName>
</protein>
<dbReference type="AlphaFoldDB" id="A0AAE3GU35"/>
<sequence length="161" mass="17064">MQYKMLLSLATILPLATSMLTIALFANRASATEAMGVNIIANASAAATSQVSCDVPTTSKLQSSRIHNLNKGTLIASTNIGGDDSILDFSAAESDAAVTLFGCDCGSCINALRQLRSDTLLNNPQGHCWKSLEERVSSKQVQEVLQTLDAEDASLGKMRLD</sequence>
<evidence type="ECO:0000313" key="3">
    <source>
        <dbReference type="Proteomes" id="UP001204953"/>
    </source>
</evidence>
<dbReference type="Proteomes" id="UP001204953">
    <property type="component" value="Unassembled WGS sequence"/>
</dbReference>
<dbReference type="EMBL" id="JAMZMM010000234">
    <property type="protein sequence ID" value="MCP2730730.1"/>
    <property type="molecule type" value="Genomic_DNA"/>
</dbReference>
<comment type="caution">
    <text evidence="2">The sequence shown here is derived from an EMBL/GenBank/DDBJ whole genome shotgun (WGS) entry which is preliminary data.</text>
</comment>
<organism evidence="2 3">
    <name type="scientific">Limnofasciculus baicalensis BBK-W-15</name>
    <dbReference type="NCBI Taxonomy" id="2699891"/>
    <lineage>
        <taxon>Bacteria</taxon>
        <taxon>Bacillati</taxon>
        <taxon>Cyanobacteriota</taxon>
        <taxon>Cyanophyceae</taxon>
        <taxon>Coleofasciculales</taxon>
        <taxon>Coleofasciculaceae</taxon>
        <taxon>Limnofasciculus</taxon>
        <taxon>Limnofasciculus baicalensis</taxon>
    </lineage>
</organism>